<dbReference type="GO" id="GO:0031080">
    <property type="term" value="C:nuclear pore outer ring"/>
    <property type="evidence" value="ECO:0007669"/>
    <property type="project" value="TreeGrafter"/>
</dbReference>
<dbReference type="GO" id="GO:0006606">
    <property type="term" value="P:protein import into nucleus"/>
    <property type="evidence" value="ECO:0007669"/>
    <property type="project" value="TreeGrafter"/>
</dbReference>
<organism>
    <name type="scientific">Serpula lacrymans var. lacrymans (strain S7.9)</name>
    <name type="common">Dry rot fungus</name>
    <dbReference type="NCBI Taxonomy" id="578457"/>
    <lineage>
        <taxon>Eukaryota</taxon>
        <taxon>Fungi</taxon>
        <taxon>Dikarya</taxon>
        <taxon>Basidiomycota</taxon>
        <taxon>Agaricomycotina</taxon>
        <taxon>Agaricomycetes</taxon>
        <taxon>Agaricomycetidae</taxon>
        <taxon>Boletales</taxon>
        <taxon>Coniophorineae</taxon>
        <taxon>Serpulaceae</taxon>
        <taxon>Serpula</taxon>
    </lineage>
</organism>
<dbReference type="GO" id="GO:0045893">
    <property type="term" value="P:positive regulation of DNA-templated transcription"/>
    <property type="evidence" value="ECO:0007669"/>
    <property type="project" value="TreeGrafter"/>
</dbReference>
<dbReference type="GO" id="GO:0031965">
    <property type="term" value="C:nuclear membrane"/>
    <property type="evidence" value="ECO:0007669"/>
    <property type="project" value="UniProtKB-UniRule"/>
</dbReference>
<dbReference type="PANTHER" id="PTHR13373:SF21">
    <property type="entry name" value="NUCLEAR PORE COMPLEX PROTEIN NUP85"/>
    <property type="match status" value="1"/>
</dbReference>
<dbReference type="GO" id="GO:0017056">
    <property type="term" value="F:structural constituent of nuclear pore"/>
    <property type="evidence" value="ECO:0007669"/>
    <property type="project" value="TreeGrafter"/>
</dbReference>
<evidence type="ECO:0000256" key="2">
    <source>
        <dbReference type="ARBA" id="ARBA00005573"/>
    </source>
</evidence>
<keyword evidence="4 9" id="KW-0509">mRNA transport</keyword>
<dbReference type="GeneID" id="18820960"/>
<sequence>MMLRDRLNVVPPLVGAGCADELANAGKTLFGTQSPLNDSIAVAVTSIRSPQSVRRAGSTDADDQPVYFASADMVPSSERRLFISDTSIIYAAFQNLTETASAKGPEWLQSEEGSRMVRKLAMDYVNFTKECWIHASQSSDPSEEELQFSGDHYRCLYTCFSLFTVLYVPEYGFEDAPVGDELMEWLNVHFIEPSTEEGDHLSGLEHPWQDENFWPYLIRVTLRGLSKAATFFFGVLLQHPCDDLQRLSQEIIPLLNSQPRLQDFSAERDFSYASRRWKDKVKTLRIELDRVPEVDRNDGFDNWWDRFSDIVSILEGRGPVVQKICEDLGADWKEVSAAWGVFTDARLRRQDLPDVVAQVLEDMPPDPTNLEDMIYAALFSGDPSKALLHAAQLDPWLAAHLADIMEALSLIERDVNEDSGLTIREYYVLSYAQYLHSDPALWRLTVAYMCSSGRIGLHSADEILIRVPLRLQDKHRIGERDKSVESARTRGLSALLKDVNETCFEYRREDVRRVVCRMAAQTFVQEQEYGLALSYCSSAEDWAGLGRVVDRVLEEYIANGPEQFTRYVADIAPSLQSYRTQPGAHGIFIYRLMFAVRYAEFHQRMLNQEYQDAARDLITMFKEEIVPKSWWGVLLSDSIELLRYSTALLFSHSGAYILLQKLEEVFMRAAQGSGEDYLCMLMRKSNASREKEALDRLKLTRLTLAKYFARCTVIGTGGRPIADQNSSATF</sequence>
<evidence type="ECO:0000313" key="10">
    <source>
        <dbReference type="EMBL" id="EGO20746.1"/>
    </source>
</evidence>
<dbReference type="OrthoDB" id="17644at2759"/>
<dbReference type="EMBL" id="GL945440">
    <property type="protein sequence ID" value="EGO20746.1"/>
    <property type="molecule type" value="Genomic_DNA"/>
</dbReference>
<evidence type="ECO:0000256" key="7">
    <source>
        <dbReference type="ARBA" id="ARBA00023132"/>
    </source>
</evidence>
<comment type="similarity">
    <text evidence="2 9">Belongs to the nucleoporin Nup85 family.</text>
</comment>
<gene>
    <name evidence="10" type="ORF">SERLADRAFT_477215</name>
</gene>
<evidence type="ECO:0000256" key="3">
    <source>
        <dbReference type="ARBA" id="ARBA00022448"/>
    </source>
</evidence>
<reference evidence="10" key="1">
    <citation type="submission" date="2011-04" db="EMBL/GenBank/DDBJ databases">
        <title>Evolution of plant cell wall degrading machinery underlies the functional diversity of forest fungi.</title>
        <authorList>
            <consortium name="US DOE Joint Genome Institute (JGI-PGF)"/>
            <person name="Eastwood D.C."/>
            <person name="Floudas D."/>
            <person name="Binder M."/>
            <person name="Majcherczyk A."/>
            <person name="Schneider P."/>
            <person name="Aerts A."/>
            <person name="Asiegbu F.O."/>
            <person name="Baker S.E."/>
            <person name="Barry K."/>
            <person name="Bendiksby M."/>
            <person name="Blumentritt M."/>
            <person name="Coutinho P.M."/>
            <person name="Cullen D."/>
            <person name="Cullen D."/>
            <person name="Gathman A."/>
            <person name="Goodell B."/>
            <person name="Henrissat B."/>
            <person name="Ihrmark K."/>
            <person name="Kauserud H."/>
            <person name="Kohler A."/>
            <person name="LaButti K."/>
            <person name="Lapidus A."/>
            <person name="Lavin J.L."/>
            <person name="Lee Y.-H."/>
            <person name="Lindquist E."/>
            <person name="Lilly W."/>
            <person name="Lucas S."/>
            <person name="Morin E."/>
            <person name="Murat C."/>
            <person name="Oguiza J.A."/>
            <person name="Park J."/>
            <person name="Pisabarro A.G."/>
            <person name="Riley R."/>
            <person name="Rosling A."/>
            <person name="Salamov A."/>
            <person name="Schmidt O."/>
            <person name="Schmutz J."/>
            <person name="Skrede I."/>
            <person name="Stenlid J."/>
            <person name="Wiebenga A."/>
            <person name="Xie X."/>
            <person name="Kues U."/>
            <person name="Hibbett D.S."/>
            <person name="Hoffmeister D."/>
            <person name="Hogberg N."/>
            <person name="Martin F."/>
            <person name="Grigoriev I.V."/>
            <person name="Watkinson S.C."/>
        </authorList>
    </citation>
    <scope>NUCLEOTIDE SEQUENCE</scope>
    <source>
        <strain evidence="10">S7.9</strain>
    </source>
</reference>
<evidence type="ECO:0000256" key="5">
    <source>
        <dbReference type="ARBA" id="ARBA00022927"/>
    </source>
</evidence>
<evidence type="ECO:0000256" key="4">
    <source>
        <dbReference type="ARBA" id="ARBA00022816"/>
    </source>
</evidence>
<keyword evidence="6 9" id="KW-0811">Translocation</keyword>
<protein>
    <recommendedName>
        <fullName evidence="9">Nuclear pore complex protein Nup85</fullName>
    </recommendedName>
</protein>
<evidence type="ECO:0000256" key="8">
    <source>
        <dbReference type="ARBA" id="ARBA00023242"/>
    </source>
</evidence>
<dbReference type="InterPro" id="IPR011502">
    <property type="entry name" value="Nucleoporin_Nup85"/>
</dbReference>
<dbReference type="HOGENOM" id="CLU_023369_0_0_1"/>
<keyword evidence="7 9" id="KW-0906">Nuclear pore complex</keyword>
<dbReference type="RefSeq" id="XP_007322712.1">
    <property type="nucleotide sequence ID" value="XM_007322650.1"/>
</dbReference>
<name>F8P8J0_SERL9</name>
<proteinExistence type="inferred from homology"/>
<dbReference type="KEGG" id="sla:SERLADRAFT_477215"/>
<evidence type="ECO:0000256" key="6">
    <source>
        <dbReference type="ARBA" id="ARBA00023010"/>
    </source>
</evidence>
<comment type="subcellular location">
    <subcellularLocation>
        <location evidence="1 9">Nucleus</location>
        <location evidence="1 9">Nuclear pore complex</location>
    </subcellularLocation>
</comment>
<keyword evidence="8 9" id="KW-0539">Nucleus</keyword>
<dbReference type="AlphaFoldDB" id="F8P8J0"/>
<dbReference type="GO" id="GO:0006406">
    <property type="term" value="P:mRNA export from nucleus"/>
    <property type="evidence" value="ECO:0007669"/>
    <property type="project" value="TreeGrafter"/>
</dbReference>
<evidence type="ECO:0000256" key="9">
    <source>
        <dbReference type="RuleBase" id="RU365073"/>
    </source>
</evidence>
<comment type="subunit">
    <text evidence="9">Component of the nuclear pore complex (NPC).</text>
</comment>
<keyword evidence="5 9" id="KW-0653">Protein transport</keyword>
<comment type="function">
    <text evidence="9">Functions as a component of the nuclear pore complex (NPC).</text>
</comment>
<dbReference type="Pfam" id="PF07575">
    <property type="entry name" value="Nucleopor_Nup85"/>
    <property type="match status" value="1"/>
</dbReference>
<accession>F8P8J0</accession>
<dbReference type="PANTHER" id="PTHR13373">
    <property type="entry name" value="FROUNT PROTEIN-RELATED"/>
    <property type="match status" value="1"/>
</dbReference>
<dbReference type="PROSITE" id="PS51257">
    <property type="entry name" value="PROKAR_LIPOPROTEIN"/>
    <property type="match status" value="1"/>
</dbReference>
<dbReference type="Proteomes" id="UP000008064">
    <property type="component" value="Unassembled WGS sequence"/>
</dbReference>
<keyword evidence="3 9" id="KW-0813">Transport</keyword>
<keyword evidence="9" id="KW-0472">Membrane</keyword>
<evidence type="ECO:0000256" key="1">
    <source>
        <dbReference type="ARBA" id="ARBA00004567"/>
    </source>
</evidence>